<keyword evidence="3" id="KW-1185">Reference proteome</keyword>
<accession>A0ABP0VD26</accession>
<comment type="caution">
    <text evidence="2">The sequence shown here is derived from an EMBL/GenBank/DDBJ whole genome shotgun (WGS) entry which is preliminary data.</text>
</comment>
<organism evidence="2 3">
    <name type="scientific">Sphagnum jensenii</name>
    <dbReference type="NCBI Taxonomy" id="128206"/>
    <lineage>
        <taxon>Eukaryota</taxon>
        <taxon>Viridiplantae</taxon>
        <taxon>Streptophyta</taxon>
        <taxon>Embryophyta</taxon>
        <taxon>Bryophyta</taxon>
        <taxon>Sphagnophytina</taxon>
        <taxon>Sphagnopsida</taxon>
        <taxon>Sphagnales</taxon>
        <taxon>Sphagnaceae</taxon>
        <taxon>Sphagnum</taxon>
    </lineage>
</organism>
<protein>
    <submittedName>
        <fullName evidence="2">Uncharacterized protein</fullName>
    </submittedName>
</protein>
<dbReference type="InterPro" id="IPR029865">
    <property type="entry name" value="KIAA0319-like"/>
</dbReference>
<evidence type="ECO:0000313" key="3">
    <source>
        <dbReference type="Proteomes" id="UP001497444"/>
    </source>
</evidence>
<feature type="signal peptide" evidence="1">
    <location>
        <begin position="1"/>
        <end position="19"/>
    </location>
</feature>
<dbReference type="PANTHER" id="PTHR46182">
    <property type="entry name" value="FI19480P1"/>
    <property type="match status" value="1"/>
</dbReference>
<keyword evidence="1" id="KW-0732">Signal</keyword>
<reference evidence="2" key="1">
    <citation type="submission" date="2024-02" db="EMBL/GenBank/DDBJ databases">
        <authorList>
            <consortium name="ELIXIR-Norway"/>
            <consortium name="Elixir Norway"/>
        </authorList>
    </citation>
    <scope>NUCLEOTIDE SEQUENCE</scope>
</reference>
<dbReference type="PANTHER" id="PTHR46182:SF2">
    <property type="entry name" value="FI19480P1"/>
    <property type="match status" value="1"/>
</dbReference>
<dbReference type="InterPro" id="IPR013783">
    <property type="entry name" value="Ig-like_fold"/>
</dbReference>
<dbReference type="Proteomes" id="UP001497444">
    <property type="component" value="Unassembled WGS sequence"/>
</dbReference>
<sequence length="740" mass="79379">MCTVRFVASLLFVTASAWADSQVLFDSDSGDFIGPGHQVIYSSGITVSAHGGKVEVDISDKSTRFTLEFEVPNNVKTFAVGNYANAERAAFRSPMRPGLDISGDGRGCNTLTGWFRVLQAQFDNSGSIQNLAINFKQNCEGGSEALFGAVRINSSLPLNVKGPFAIAGSPVEAVEGENVTLNGGQSFKRDGTSLKYMWLQQSGPQVQLRGSTSATPSFSAPTGLPLGGAVLVFELKVTDGISYADNDTVQVKVYSKSDQHYYIALRSQAHDHISDGQHVTYGSDITVSTHGGKVRVDISDKSTRLTLEFEVPENIKTFDVGNYTNAECATFRSPMRPGLEIHGYGRGCNTLTGLFRVLQADFDNSGRIQNLAINFKQNCEGGSDMLVGAVRINSSLPINVKGPFAIAGSPVEAIEGANVILNGSQSFKRDGTSLKYMWLQKSGPRVQLRGSTSATPSFTAPTGLPLGGAVLEFELEVTDGISCADTDTVQVKVYSKSDRQNYIEFRSQAHDYIGNGQYYRFNSTNTHFRFSGSQSGVHISLSSSDSWTIDMVPASGSTFKVGDYEGAERYPFQAAGKPGLSVSGNGRGCNTLTGRFNVTVAETDSIKNIIAFGAEFEQHCEGSTDALLGTIRYNCLDPHVPNALAGAYQVVNPGQTVTLDGSGSSDPMKNSISYQWNQIEGPKVMLHNYSSPKPTFVAPPVTSSQHLVFSLLVTNNLGYISSAVTQVIINPVLNSSSNSK</sequence>
<dbReference type="EMBL" id="CAXAQS010000260">
    <property type="protein sequence ID" value="CAK9250875.1"/>
    <property type="molecule type" value="Genomic_DNA"/>
</dbReference>
<gene>
    <name evidence="2" type="ORF">CSSPJE1EN1_LOCUS26253</name>
</gene>
<name>A0ABP0VD26_9BRYO</name>
<evidence type="ECO:0000313" key="2">
    <source>
        <dbReference type="EMBL" id="CAK9250875.1"/>
    </source>
</evidence>
<proteinExistence type="predicted"/>
<evidence type="ECO:0000256" key="1">
    <source>
        <dbReference type="SAM" id="SignalP"/>
    </source>
</evidence>
<dbReference type="Gene3D" id="2.60.40.10">
    <property type="entry name" value="Immunoglobulins"/>
    <property type="match status" value="3"/>
</dbReference>
<dbReference type="Pfam" id="PF22352">
    <property type="entry name" value="K319L-like_PKD"/>
    <property type="match status" value="3"/>
</dbReference>
<feature type="chain" id="PRO_5046374887" evidence="1">
    <location>
        <begin position="20"/>
        <end position="740"/>
    </location>
</feature>